<name>A0A562LIG3_9FLAO</name>
<dbReference type="AlphaFoldDB" id="A0A562LIG3"/>
<reference evidence="1 2" key="1">
    <citation type="journal article" date="2015" name="Stand. Genomic Sci.">
        <title>Genomic Encyclopedia of Bacterial and Archaeal Type Strains, Phase III: the genomes of soil and plant-associated and newly described type strains.</title>
        <authorList>
            <person name="Whitman W.B."/>
            <person name="Woyke T."/>
            <person name="Klenk H.P."/>
            <person name="Zhou Y."/>
            <person name="Lilburn T.G."/>
            <person name="Beck B.J."/>
            <person name="De Vos P."/>
            <person name="Vandamme P."/>
            <person name="Eisen J.A."/>
            <person name="Garrity G."/>
            <person name="Hugenholtz P."/>
            <person name="Kyrpides N.C."/>
        </authorList>
    </citation>
    <scope>NUCLEOTIDE SEQUENCE [LARGE SCALE GENOMIC DNA]</scope>
    <source>
        <strain evidence="1 2">CGMCC 1.7270</strain>
    </source>
</reference>
<sequence length="123" mass="14495">MNTNRIETYFELEDLIEADNSNHKLKDIAELFLTAMNDWPTYNQVRIDEFINELKEHFGEPLSIEKITAKKLKMDTQNSWRHESGSSICEMIELSKLHYGEIDFDKIIANIFDYYGSLEINNN</sequence>
<dbReference type="EMBL" id="VLKQ01000026">
    <property type="protein sequence ID" value="TWI07393.1"/>
    <property type="molecule type" value="Genomic_DNA"/>
</dbReference>
<dbReference type="Proteomes" id="UP000319848">
    <property type="component" value="Unassembled WGS sequence"/>
</dbReference>
<evidence type="ECO:0000313" key="2">
    <source>
        <dbReference type="Proteomes" id="UP000319848"/>
    </source>
</evidence>
<evidence type="ECO:0000313" key="1">
    <source>
        <dbReference type="EMBL" id="TWI07393.1"/>
    </source>
</evidence>
<gene>
    <name evidence="1" type="ORF">IP98_02951</name>
</gene>
<organism evidence="1 2">
    <name type="scientific">Flavobacterium cauense R2A-7</name>
    <dbReference type="NCBI Taxonomy" id="1341154"/>
    <lineage>
        <taxon>Bacteria</taxon>
        <taxon>Pseudomonadati</taxon>
        <taxon>Bacteroidota</taxon>
        <taxon>Flavobacteriia</taxon>
        <taxon>Flavobacteriales</taxon>
        <taxon>Flavobacteriaceae</taxon>
        <taxon>Flavobacterium</taxon>
    </lineage>
</organism>
<proteinExistence type="predicted"/>
<accession>A0A562LIG3</accession>
<protein>
    <submittedName>
        <fullName evidence="1">Uncharacterized protein</fullName>
    </submittedName>
</protein>
<comment type="caution">
    <text evidence="1">The sequence shown here is derived from an EMBL/GenBank/DDBJ whole genome shotgun (WGS) entry which is preliminary data.</text>
</comment>
<keyword evidence="2" id="KW-1185">Reference proteome</keyword>
<dbReference type="STRING" id="1341154.FCR2A7T_06860"/>